<sequence>MKEEHAKKKFSTPNTFVVISIFIMIATALTWLIPSGVFERAFDEATGRTLVVPGTFKLVAHTPVSLPQMVMSIYEGMVDAANIIFFTFFSYGFMVMLIKVGAFDAGVGALIRKLKSKDHYAMPLIAIIFSFMGASFGIYEETYGFVPVVMSLGVALGYDPLYGAITVLGGMATGYAAASINPYTVAIAQTIGELPLFSGMAFRWCCYLCFMAFFLFYMYRYGRMVKADPKKSFVYGVEFPFLSNASSKELAEKDFTTRHKISLALCFSTVIIFAYGAIKYGWYFSELSAIFIVMMFVIGLVNKQSINDTCNAFVDISKNILFAAFVIGLSRAILIVLQKGQIIDTVCYYFSNGLSGMPKIVAAEAMFGFQTMLNLFIPSGSGQAVTSMPLMIPLADLLSINRQIAVLAFQFGDGFSNLFWPTACATLCAVSGVPINKWWRFFAPYFLYITIIASILIAIAVSINYGPF</sequence>
<feature type="transmembrane region" description="Helical" evidence="6">
    <location>
        <begin position="201"/>
        <end position="219"/>
    </location>
</feature>
<feature type="transmembrane region" description="Helical" evidence="6">
    <location>
        <begin position="12"/>
        <end position="33"/>
    </location>
</feature>
<reference evidence="7 8" key="1">
    <citation type="submission" date="2022-06" db="EMBL/GenBank/DDBJ databases">
        <title>Isolation of gut microbiota from human fecal samples.</title>
        <authorList>
            <person name="Pamer E.G."/>
            <person name="Barat B."/>
            <person name="Waligurski E."/>
            <person name="Medina S."/>
            <person name="Paddock L."/>
            <person name="Mostad J."/>
        </authorList>
    </citation>
    <scope>NUCLEOTIDE SEQUENCE [LARGE SCALE GENOMIC DNA]</scope>
    <source>
        <strain evidence="7 8">DFI.9.90</strain>
    </source>
</reference>
<proteinExistence type="predicted"/>
<comment type="caution">
    <text evidence="7">The sequence shown here is derived from an EMBL/GenBank/DDBJ whole genome shotgun (WGS) entry which is preliminary data.</text>
</comment>
<dbReference type="PANTHER" id="PTHR43652">
    <property type="entry name" value="BASIC AMINO ACID ANTIPORTER YFCC-RELATED"/>
    <property type="match status" value="1"/>
</dbReference>
<dbReference type="EMBL" id="JANFYT010000016">
    <property type="protein sequence ID" value="MCQ4814486.1"/>
    <property type="molecule type" value="Genomic_DNA"/>
</dbReference>
<dbReference type="RefSeq" id="WP_256181898.1">
    <property type="nucleotide sequence ID" value="NZ_CATXDJ010000003.1"/>
</dbReference>
<feature type="transmembrane region" description="Helical" evidence="6">
    <location>
        <begin position="120"/>
        <end position="139"/>
    </location>
</feature>
<accession>A0AAW5K416</accession>
<gene>
    <name evidence="7" type="ORF">NE630_08615</name>
</gene>
<keyword evidence="4 6" id="KW-1133">Transmembrane helix</keyword>
<dbReference type="InterPro" id="IPR018385">
    <property type="entry name" value="C4_dicarb_anaerob_car-like"/>
</dbReference>
<feature type="transmembrane region" description="Helical" evidence="6">
    <location>
        <begin position="261"/>
        <end position="278"/>
    </location>
</feature>
<evidence type="ECO:0000256" key="3">
    <source>
        <dbReference type="ARBA" id="ARBA00022692"/>
    </source>
</evidence>
<name>A0AAW5K416_9BACT</name>
<dbReference type="GO" id="GO:0005886">
    <property type="term" value="C:plasma membrane"/>
    <property type="evidence" value="ECO:0007669"/>
    <property type="project" value="UniProtKB-SubCell"/>
</dbReference>
<evidence type="ECO:0000256" key="1">
    <source>
        <dbReference type="ARBA" id="ARBA00004651"/>
    </source>
</evidence>
<evidence type="ECO:0000313" key="8">
    <source>
        <dbReference type="Proteomes" id="UP001205919"/>
    </source>
</evidence>
<evidence type="ECO:0000256" key="5">
    <source>
        <dbReference type="ARBA" id="ARBA00023136"/>
    </source>
</evidence>
<keyword evidence="8" id="KW-1185">Reference proteome</keyword>
<evidence type="ECO:0000256" key="6">
    <source>
        <dbReference type="SAM" id="Phobius"/>
    </source>
</evidence>
<feature type="transmembrane region" description="Helical" evidence="6">
    <location>
        <begin position="80"/>
        <end position="100"/>
    </location>
</feature>
<feature type="transmembrane region" description="Helical" evidence="6">
    <location>
        <begin position="284"/>
        <end position="301"/>
    </location>
</feature>
<dbReference type="Pfam" id="PF03606">
    <property type="entry name" value="DcuC"/>
    <property type="match status" value="1"/>
</dbReference>
<comment type="subcellular location">
    <subcellularLocation>
        <location evidence="1">Cell membrane</location>
        <topology evidence="1">Multi-pass membrane protein</topology>
    </subcellularLocation>
</comment>
<feature type="transmembrane region" description="Helical" evidence="6">
    <location>
        <begin position="321"/>
        <end position="340"/>
    </location>
</feature>
<dbReference type="PANTHER" id="PTHR43652:SF2">
    <property type="entry name" value="BASIC AMINO ACID ANTIPORTER YFCC-RELATED"/>
    <property type="match status" value="1"/>
</dbReference>
<evidence type="ECO:0000256" key="2">
    <source>
        <dbReference type="ARBA" id="ARBA00022475"/>
    </source>
</evidence>
<keyword evidence="5 6" id="KW-0472">Membrane</keyword>
<organism evidence="7 8">
    <name type="scientific">Cloacibacillus evryensis</name>
    <dbReference type="NCBI Taxonomy" id="508460"/>
    <lineage>
        <taxon>Bacteria</taxon>
        <taxon>Thermotogati</taxon>
        <taxon>Synergistota</taxon>
        <taxon>Synergistia</taxon>
        <taxon>Synergistales</taxon>
        <taxon>Synergistaceae</taxon>
        <taxon>Cloacibacillus</taxon>
    </lineage>
</organism>
<evidence type="ECO:0000313" key="7">
    <source>
        <dbReference type="EMBL" id="MCQ4814486.1"/>
    </source>
</evidence>
<dbReference type="Proteomes" id="UP001205919">
    <property type="component" value="Unassembled WGS sequence"/>
</dbReference>
<evidence type="ECO:0000256" key="4">
    <source>
        <dbReference type="ARBA" id="ARBA00022989"/>
    </source>
</evidence>
<dbReference type="AlphaFoldDB" id="A0AAW5K416"/>
<feature type="transmembrane region" description="Helical" evidence="6">
    <location>
        <begin position="418"/>
        <end position="438"/>
    </location>
</feature>
<feature type="transmembrane region" description="Helical" evidence="6">
    <location>
        <begin position="445"/>
        <end position="465"/>
    </location>
</feature>
<keyword evidence="2" id="KW-1003">Cell membrane</keyword>
<protein>
    <submittedName>
        <fullName evidence="7">TIGR00366 family protein</fullName>
    </submittedName>
</protein>
<dbReference type="InterPro" id="IPR051679">
    <property type="entry name" value="DASS-Related_Transporters"/>
</dbReference>
<keyword evidence="3 6" id="KW-0812">Transmembrane</keyword>